<feature type="region of interest" description="Disordered" evidence="1">
    <location>
        <begin position="39"/>
        <end position="266"/>
    </location>
</feature>
<feature type="compositionally biased region" description="Basic and acidic residues" evidence="1">
    <location>
        <begin position="108"/>
        <end position="118"/>
    </location>
</feature>
<reference evidence="2 3" key="1">
    <citation type="submission" date="2017-10" db="EMBL/GenBank/DDBJ databases">
        <title>Comparative genomics in systemic dimorphic fungi from Ajellomycetaceae.</title>
        <authorList>
            <person name="Munoz J.F."/>
            <person name="Mcewen J.G."/>
            <person name="Clay O.K."/>
            <person name="Cuomo C.A."/>
        </authorList>
    </citation>
    <scope>NUCLEOTIDE SEQUENCE [LARGE SCALE GENOMIC DNA]</scope>
    <source>
        <strain evidence="2 3">UAMH5409</strain>
    </source>
</reference>
<feature type="compositionally biased region" description="Low complexity" evidence="1">
    <location>
        <begin position="209"/>
        <end position="222"/>
    </location>
</feature>
<dbReference type="OrthoDB" id="1045822at2759"/>
<feature type="compositionally biased region" description="Polar residues" evidence="1">
    <location>
        <begin position="143"/>
        <end position="208"/>
    </location>
</feature>
<sequence length="354" mass="39518">MRPRVQVLVPADSNQHNEHQNSHHNRYSYLHTPAELHAPTFPQQNHSQRSLSVPVNAAEPPVPPPLEHRAYTHPQPQPQPHTHTHTRTRTRTEAQPNPRPFSYMPSVMHHEPRSEKASLHAHTQSAPPLSEHPAHSAPYADSVENTTNNAQSQARVSQLPQQSADHTLQLSPSRDQFHQPQNSVTLSPTHSQFPQHLQQPSAALSPTYSHSAQQPPSAALSSTRDQFPQKPPTAAQEQARREKELAIVPDSNPLEPLGSPVPQTPRSPAPAYNRTMALPDHNGLNHLPGQVMHPNQRLTGDTWNYGLGDYKQGFWQQYNIPGLVVNMQYQAAFRPIAFERHAVHAAHSSKTSGR</sequence>
<feature type="compositionally biased region" description="Polar residues" evidence="1">
    <location>
        <begin position="41"/>
        <end position="51"/>
    </location>
</feature>
<name>A0A2B7WVJ3_9EURO</name>
<dbReference type="STRING" id="1447875.A0A2B7WVJ3"/>
<accession>A0A2B7WVJ3</accession>
<evidence type="ECO:0000256" key="1">
    <source>
        <dbReference type="SAM" id="MobiDB-lite"/>
    </source>
</evidence>
<protein>
    <submittedName>
        <fullName evidence="2">Uncharacterized protein</fullName>
    </submittedName>
</protein>
<dbReference type="Proteomes" id="UP000223968">
    <property type="component" value="Unassembled WGS sequence"/>
</dbReference>
<organism evidence="2 3">
    <name type="scientific">Helicocarpus griseus UAMH5409</name>
    <dbReference type="NCBI Taxonomy" id="1447875"/>
    <lineage>
        <taxon>Eukaryota</taxon>
        <taxon>Fungi</taxon>
        <taxon>Dikarya</taxon>
        <taxon>Ascomycota</taxon>
        <taxon>Pezizomycotina</taxon>
        <taxon>Eurotiomycetes</taxon>
        <taxon>Eurotiomycetidae</taxon>
        <taxon>Onygenales</taxon>
        <taxon>Ajellomycetaceae</taxon>
        <taxon>Helicocarpus</taxon>
    </lineage>
</organism>
<keyword evidence="3" id="KW-1185">Reference proteome</keyword>
<evidence type="ECO:0000313" key="2">
    <source>
        <dbReference type="EMBL" id="PGH03404.1"/>
    </source>
</evidence>
<evidence type="ECO:0000313" key="3">
    <source>
        <dbReference type="Proteomes" id="UP000223968"/>
    </source>
</evidence>
<dbReference type="AlphaFoldDB" id="A0A2B7WVJ3"/>
<comment type="caution">
    <text evidence="2">The sequence shown here is derived from an EMBL/GenBank/DDBJ whole genome shotgun (WGS) entry which is preliminary data.</text>
</comment>
<proteinExistence type="predicted"/>
<gene>
    <name evidence="2" type="ORF">AJ79_07370</name>
</gene>
<dbReference type="EMBL" id="PDNB01000148">
    <property type="protein sequence ID" value="PGH03404.1"/>
    <property type="molecule type" value="Genomic_DNA"/>
</dbReference>